<proteinExistence type="predicted"/>
<dbReference type="Gene3D" id="4.10.1080.10">
    <property type="entry name" value="TSP type-3 repeat"/>
    <property type="match status" value="1"/>
</dbReference>
<sequence>MDSAKKAYDLYNATGDRDNDGIPNAIDTKNNNTGIWKDRDNDGIPDLIDSTDSNTQGLTGDKDHDGIPNAVDFKNDAPAQQNSGNVGGLLNKAKDFLGGQH</sequence>
<organism evidence="2 3">
    <name type="scientific">Basidiobolus ranarum</name>
    <dbReference type="NCBI Taxonomy" id="34480"/>
    <lineage>
        <taxon>Eukaryota</taxon>
        <taxon>Fungi</taxon>
        <taxon>Fungi incertae sedis</taxon>
        <taxon>Zoopagomycota</taxon>
        <taxon>Entomophthoromycotina</taxon>
        <taxon>Basidiobolomycetes</taxon>
        <taxon>Basidiobolales</taxon>
        <taxon>Basidiobolaceae</taxon>
        <taxon>Basidiobolus</taxon>
    </lineage>
</organism>
<dbReference type="Proteomes" id="UP001479436">
    <property type="component" value="Unassembled WGS sequence"/>
</dbReference>
<accession>A0ABR2VU72</accession>
<dbReference type="EMBL" id="JASJQH010007725">
    <property type="protein sequence ID" value="KAK9702421.1"/>
    <property type="molecule type" value="Genomic_DNA"/>
</dbReference>
<dbReference type="InterPro" id="IPR028974">
    <property type="entry name" value="TSP_type-3_rpt"/>
</dbReference>
<feature type="region of interest" description="Disordered" evidence="1">
    <location>
        <begin position="38"/>
        <end position="101"/>
    </location>
</feature>
<name>A0ABR2VU72_9FUNG</name>
<comment type="caution">
    <text evidence="2">The sequence shown here is derived from an EMBL/GenBank/DDBJ whole genome shotgun (WGS) entry which is preliminary data.</text>
</comment>
<evidence type="ECO:0000313" key="2">
    <source>
        <dbReference type="EMBL" id="KAK9702421.1"/>
    </source>
</evidence>
<evidence type="ECO:0000256" key="1">
    <source>
        <dbReference type="SAM" id="MobiDB-lite"/>
    </source>
</evidence>
<dbReference type="SUPFAM" id="SSF103647">
    <property type="entry name" value="TSP type-3 repeat"/>
    <property type="match status" value="1"/>
</dbReference>
<evidence type="ECO:0000313" key="3">
    <source>
        <dbReference type="Proteomes" id="UP001479436"/>
    </source>
</evidence>
<protein>
    <submittedName>
        <fullName evidence="2">Uncharacterized protein</fullName>
    </submittedName>
</protein>
<keyword evidence="3" id="KW-1185">Reference proteome</keyword>
<gene>
    <name evidence="2" type="ORF">K7432_011246</name>
</gene>
<reference evidence="2 3" key="1">
    <citation type="submission" date="2023-04" db="EMBL/GenBank/DDBJ databases">
        <title>Genome of Basidiobolus ranarum AG-B5.</title>
        <authorList>
            <person name="Stajich J.E."/>
            <person name="Carter-House D."/>
            <person name="Gryganskyi A."/>
        </authorList>
    </citation>
    <scope>NUCLEOTIDE SEQUENCE [LARGE SCALE GENOMIC DNA]</scope>
    <source>
        <strain evidence="2 3">AG-B5</strain>
    </source>
</reference>
<feature type="region of interest" description="Disordered" evidence="1">
    <location>
        <begin position="1"/>
        <end position="26"/>
    </location>
</feature>